<evidence type="ECO:0000256" key="2">
    <source>
        <dbReference type="ARBA" id="ARBA00022723"/>
    </source>
</evidence>
<dbReference type="PANTHER" id="PTHR47955:SF15">
    <property type="entry name" value="CYTOCHROME P450 71A2-LIKE"/>
    <property type="match status" value="1"/>
</dbReference>
<dbReference type="GO" id="GO:0016705">
    <property type="term" value="F:oxidoreductase activity, acting on paired donors, with incorporation or reduction of molecular oxygen"/>
    <property type="evidence" value="ECO:0007669"/>
    <property type="project" value="InterPro"/>
</dbReference>
<dbReference type="GO" id="GO:0020037">
    <property type="term" value="F:heme binding"/>
    <property type="evidence" value="ECO:0007669"/>
    <property type="project" value="InterPro"/>
</dbReference>
<evidence type="ECO:0000256" key="3">
    <source>
        <dbReference type="ARBA" id="ARBA00023004"/>
    </source>
</evidence>
<dbReference type="InterPro" id="IPR017972">
    <property type="entry name" value="Cyt_P450_CS"/>
</dbReference>
<accession>A0AAN9XPB4</accession>
<keyword evidence="2 4" id="KW-0479">Metal-binding</keyword>
<dbReference type="FunFam" id="1.10.630.10:FF:000011">
    <property type="entry name" value="Cytochrome P450 83B1"/>
    <property type="match status" value="1"/>
</dbReference>
<protein>
    <recommendedName>
        <fullName evidence="8">Cytochrome P450</fullName>
    </recommendedName>
</protein>
<evidence type="ECO:0000256" key="4">
    <source>
        <dbReference type="PIRSR" id="PIRSR602401-1"/>
    </source>
</evidence>
<evidence type="ECO:0000256" key="1">
    <source>
        <dbReference type="ARBA" id="ARBA00010617"/>
    </source>
</evidence>
<dbReference type="AlphaFoldDB" id="A0AAN9XPB4"/>
<dbReference type="Pfam" id="PF00067">
    <property type="entry name" value="p450"/>
    <property type="match status" value="1"/>
</dbReference>
<dbReference type="CDD" id="cd11072">
    <property type="entry name" value="CYP71-like"/>
    <property type="match status" value="1"/>
</dbReference>
<comment type="similarity">
    <text evidence="1 5">Belongs to the cytochrome P450 family.</text>
</comment>
<dbReference type="Proteomes" id="UP001386955">
    <property type="component" value="Unassembled WGS sequence"/>
</dbReference>
<comment type="caution">
    <text evidence="6">The sequence shown here is derived from an EMBL/GenBank/DDBJ whole genome shotgun (WGS) entry which is preliminary data.</text>
</comment>
<dbReference type="PANTHER" id="PTHR47955">
    <property type="entry name" value="CYTOCHROME P450 FAMILY 71 PROTEIN"/>
    <property type="match status" value="1"/>
</dbReference>
<keyword evidence="4 5" id="KW-0349">Heme</keyword>
<dbReference type="PROSITE" id="PS00086">
    <property type="entry name" value="CYTOCHROME_P450"/>
    <property type="match status" value="1"/>
</dbReference>
<dbReference type="GO" id="GO:0004497">
    <property type="term" value="F:monooxygenase activity"/>
    <property type="evidence" value="ECO:0007669"/>
    <property type="project" value="UniProtKB-KW"/>
</dbReference>
<comment type="cofactor">
    <cofactor evidence="4">
        <name>heme</name>
        <dbReference type="ChEBI" id="CHEBI:30413"/>
    </cofactor>
</comment>
<dbReference type="InterPro" id="IPR036396">
    <property type="entry name" value="Cyt_P450_sf"/>
</dbReference>
<dbReference type="PRINTS" id="PR00463">
    <property type="entry name" value="EP450I"/>
</dbReference>
<keyword evidence="7" id="KW-1185">Reference proteome</keyword>
<keyword evidence="3 4" id="KW-0408">Iron</keyword>
<dbReference type="SUPFAM" id="SSF48264">
    <property type="entry name" value="Cytochrome P450"/>
    <property type="match status" value="1"/>
</dbReference>
<feature type="binding site" description="axial binding residue" evidence="4">
    <location>
        <position position="452"/>
    </location>
    <ligand>
        <name>heme</name>
        <dbReference type="ChEBI" id="CHEBI:30413"/>
    </ligand>
    <ligandPart>
        <name>Fe</name>
        <dbReference type="ChEBI" id="CHEBI:18248"/>
    </ligandPart>
</feature>
<proteinExistence type="inferred from homology"/>
<keyword evidence="5" id="KW-0560">Oxidoreductase</keyword>
<sequence>MASILEQLKIAFSSSTCHPYFFFFLLVVLVLKLATRAKIKTSFNLPPSPKKLPIIGNLHQLGTLPYHSFRALSQKYGSLMLLQLGQTQALVVSSADVVREMMKTHDLAFSNRPKLRASEILLYGGNDIGFSSYGESWKQKRKICILQLLSPKRVQSLSLIREQGVAELVNKIHQASLSDASSVNLSELLMETIENIVSKCALGHKYANSRVKELARRVMTQLGVVTVGDHFPLLGWVDFLTGQIQEFKTTFRALDAFFDLVIADHKRMQRETNHCSTEKDFVDILIQLQEDGMLDLELTNDDIKTILLDMFVAGTETIASALEWTITELMKNPMKLKKVQEEVRKIVGHKSKVEEDDISQMNYMKCVVKEALRLHPPAPLLIPRETLPHLKLRGYDIPAKTRVYVNAWAIHRDPELWERPEEFIPERHENCHVNFKGQDFQFIPFGFGRRACPGMVFGLSFVEHVLANLLYRFNWKLPATATDIDMSERYGLVTSKKVSLHLKPISFSI</sequence>
<dbReference type="EMBL" id="JAYMYS010000003">
    <property type="protein sequence ID" value="KAK7401483.1"/>
    <property type="molecule type" value="Genomic_DNA"/>
</dbReference>
<dbReference type="PRINTS" id="PR00385">
    <property type="entry name" value="P450"/>
</dbReference>
<evidence type="ECO:0008006" key="8">
    <source>
        <dbReference type="Google" id="ProtNLM"/>
    </source>
</evidence>
<organism evidence="6 7">
    <name type="scientific">Psophocarpus tetragonolobus</name>
    <name type="common">Winged bean</name>
    <name type="synonym">Dolichos tetragonolobus</name>
    <dbReference type="NCBI Taxonomy" id="3891"/>
    <lineage>
        <taxon>Eukaryota</taxon>
        <taxon>Viridiplantae</taxon>
        <taxon>Streptophyta</taxon>
        <taxon>Embryophyta</taxon>
        <taxon>Tracheophyta</taxon>
        <taxon>Spermatophyta</taxon>
        <taxon>Magnoliopsida</taxon>
        <taxon>eudicotyledons</taxon>
        <taxon>Gunneridae</taxon>
        <taxon>Pentapetalae</taxon>
        <taxon>rosids</taxon>
        <taxon>fabids</taxon>
        <taxon>Fabales</taxon>
        <taxon>Fabaceae</taxon>
        <taxon>Papilionoideae</taxon>
        <taxon>50 kb inversion clade</taxon>
        <taxon>NPAAA clade</taxon>
        <taxon>indigoferoid/millettioid clade</taxon>
        <taxon>Phaseoleae</taxon>
        <taxon>Psophocarpus</taxon>
    </lineage>
</organism>
<dbReference type="GO" id="GO:0005506">
    <property type="term" value="F:iron ion binding"/>
    <property type="evidence" value="ECO:0007669"/>
    <property type="project" value="InterPro"/>
</dbReference>
<dbReference type="InterPro" id="IPR001128">
    <property type="entry name" value="Cyt_P450"/>
</dbReference>
<reference evidence="6 7" key="1">
    <citation type="submission" date="2024-01" db="EMBL/GenBank/DDBJ databases">
        <title>The genomes of 5 underutilized Papilionoideae crops provide insights into root nodulation and disease resistanc.</title>
        <authorList>
            <person name="Jiang F."/>
        </authorList>
    </citation>
    <scope>NUCLEOTIDE SEQUENCE [LARGE SCALE GENOMIC DNA]</scope>
    <source>
        <strain evidence="6">DUOXIRENSHENG_FW03</strain>
        <tissue evidence="6">Leaves</tissue>
    </source>
</reference>
<evidence type="ECO:0000313" key="6">
    <source>
        <dbReference type="EMBL" id="KAK7401483.1"/>
    </source>
</evidence>
<evidence type="ECO:0000313" key="7">
    <source>
        <dbReference type="Proteomes" id="UP001386955"/>
    </source>
</evidence>
<keyword evidence="5" id="KW-0503">Monooxygenase</keyword>
<dbReference type="Gene3D" id="1.10.630.10">
    <property type="entry name" value="Cytochrome P450"/>
    <property type="match status" value="1"/>
</dbReference>
<evidence type="ECO:0000256" key="5">
    <source>
        <dbReference type="RuleBase" id="RU000461"/>
    </source>
</evidence>
<name>A0AAN9XPB4_PSOTE</name>
<gene>
    <name evidence="6" type="ORF">VNO78_13007</name>
</gene>
<dbReference type="InterPro" id="IPR002401">
    <property type="entry name" value="Cyt_P450_E_grp-I"/>
</dbReference>